<comment type="caution">
    <text evidence="4">The sequence shown here is derived from an EMBL/GenBank/DDBJ whole genome shotgun (WGS) entry which is preliminary data.</text>
</comment>
<organism evidence="4 5">
    <name type="scientific">Hohenbuehelia grisea</name>
    <dbReference type="NCBI Taxonomy" id="104357"/>
    <lineage>
        <taxon>Eukaryota</taxon>
        <taxon>Fungi</taxon>
        <taxon>Dikarya</taxon>
        <taxon>Basidiomycota</taxon>
        <taxon>Agaricomycotina</taxon>
        <taxon>Agaricomycetes</taxon>
        <taxon>Agaricomycetidae</taxon>
        <taxon>Agaricales</taxon>
        <taxon>Pleurotineae</taxon>
        <taxon>Pleurotaceae</taxon>
        <taxon>Hohenbuehelia</taxon>
    </lineage>
</organism>
<dbReference type="InterPro" id="IPR045669">
    <property type="entry name" value="FHIP_C"/>
</dbReference>
<reference evidence="5" key="1">
    <citation type="submission" date="2024-06" db="EMBL/GenBank/DDBJ databases">
        <title>Multi-omics analyses provide insights into the biosynthesis of the anticancer antibiotic pleurotin in Hohenbuehelia grisea.</title>
        <authorList>
            <person name="Weaver J.A."/>
            <person name="Alberti F."/>
        </authorList>
    </citation>
    <scope>NUCLEOTIDE SEQUENCE [LARGE SCALE GENOMIC DNA]</scope>
    <source>
        <strain evidence="5">T-177</strain>
    </source>
</reference>
<evidence type="ECO:0000313" key="4">
    <source>
        <dbReference type="EMBL" id="KAL0946913.1"/>
    </source>
</evidence>
<evidence type="ECO:0000256" key="1">
    <source>
        <dbReference type="ARBA" id="ARBA00024336"/>
    </source>
</evidence>
<keyword evidence="5" id="KW-1185">Reference proteome</keyword>
<evidence type="ECO:0000256" key="2">
    <source>
        <dbReference type="SAM" id="MobiDB-lite"/>
    </source>
</evidence>
<feature type="region of interest" description="Disordered" evidence="2">
    <location>
        <begin position="713"/>
        <end position="749"/>
    </location>
</feature>
<accession>A0ABR3IUF0</accession>
<dbReference type="InterPro" id="IPR019384">
    <property type="entry name" value="FHIP"/>
</dbReference>
<name>A0ABR3IUF0_9AGAR</name>
<dbReference type="Proteomes" id="UP001556367">
    <property type="component" value="Unassembled WGS sequence"/>
</dbReference>
<feature type="compositionally biased region" description="Polar residues" evidence="2">
    <location>
        <begin position="722"/>
        <end position="733"/>
    </location>
</feature>
<evidence type="ECO:0000313" key="5">
    <source>
        <dbReference type="Proteomes" id="UP001556367"/>
    </source>
</evidence>
<feature type="region of interest" description="Disordered" evidence="2">
    <location>
        <begin position="233"/>
        <end position="261"/>
    </location>
</feature>
<dbReference type="EMBL" id="JASNQZ010000015">
    <property type="protein sequence ID" value="KAL0946913.1"/>
    <property type="molecule type" value="Genomic_DNA"/>
</dbReference>
<sequence length="787" mass="87195">MDVAMSPGEQFHRLADTKSSLEPPVVDPITDAALALAEYILDGDFSDVLAAGLGAVYSTLPSKLEFRSLGETNSPQSTGMVIGGLGPEDEDEIEALEVAKDQRRAMGVEDASNPDFRARLDHFLKLLEFIQDVLKRNTRPENSPPDLDPSALVGSAIVQSILDAVRRVFLENILYPSILECSDVDGSAVAVMSYVEVMLCSLREGPLSERIVTFLTSEDNEEVRTRTKTLDLAEGTAKNAPPQAKSSIPADKRTKSQRRKSSAMMLLEMEAPDSHKQSEYFTSMERFTLKDLLLTNLRSQSQPTAASAVQLLRSLLLHHPQLCQERLLLVIPDPLATSYPYPAPLVPEKPHVSSFPTPDEDDEETFVYPGESDDEPFDIDSLVFPFAQTTYSTHEREMDLYLTLMSRVDPSHNTDAFSTGYEHYLHDALLGIQEQQFFRLDIDPELRQYLKHRLNVNDPVLSVILEALRRFFSNTPEFNIALTGLLATLAAHPDRSLAGWLTFAVDEVGLPAGETLEPDDDTFANDGDDRSIDCIIDEKLSTETNVLPASRMDQKSRPVVHSIIQGLVAQLDRYRQLVDDFDKYLLERRQGLLFSENLTDALTLALDINDEPVILRSQPEPPESPKPKRPSASSTASSIVSLFTPKKRKPAEQAQATPEPRTPSKDPRNKAVAASPFGAHYQRTGAISVEPFVAPVPSAGLWTPAKKNKWTSDEEDVFSAGWTEQPSASSPSQYDDDDEDEKPAAKGSEVTLSQLLDNVVILEESIKELVAIIHARRSLGIDSIRYL</sequence>
<proteinExistence type="inferred from homology"/>
<dbReference type="Pfam" id="PF19314">
    <property type="entry name" value="DUF5917"/>
    <property type="match status" value="1"/>
</dbReference>
<evidence type="ECO:0000259" key="3">
    <source>
        <dbReference type="Pfam" id="PF19314"/>
    </source>
</evidence>
<dbReference type="PANTHER" id="PTHR21705:SF11">
    <property type="entry name" value="FHIP FAMILY PROTEIN CG3558"/>
    <property type="match status" value="1"/>
</dbReference>
<comment type="similarity">
    <text evidence="1">Belongs to the FHIP family.</text>
</comment>
<protein>
    <recommendedName>
        <fullName evidence="3">FHF complex subunit HOOK-interacting protein C-terminal domain-containing protein</fullName>
    </recommendedName>
</protein>
<feature type="region of interest" description="Disordered" evidence="2">
    <location>
        <begin position="615"/>
        <end position="671"/>
    </location>
</feature>
<dbReference type="Pfam" id="PF10257">
    <property type="entry name" value="RAI16-like"/>
    <property type="match status" value="1"/>
</dbReference>
<feature type="domain" description="FHF complex subunit HOOK-interacting protein C-terminal" evidence="3">
    <location>
        <begin position="458"/>
        <end position="502"/>
    </location>
</feature>
<dbReference type="PANTHER" id="PTHR21705">
    <property type="entry name" value="RAI16 PROTEIN-RELATED"/>
    <property type="match status" value="1"/>
</dbReference>
<gene>
    <name evidence="4" type="ORF">HGRIS_013074</name>
</gene>